<dbReference type="Proteomes" id="UP000183413">
    <property type="component" value="Unassembled WGS sequence"/>
</dbReference>
<feature type="domain" description="NERD" evidence="2">
    <location>
        <begin position="86"/>
        <end position="190"/>
    </location>
</feature>
<sequence>MFGSSIYLRDRPAFTGGSPQAVYEELWQRGQKGRLRTRAILSAAALVLCALLVNAAFGILMAVLVASADTFVHWRIHNASRVWRLGLRGEERMNRFLRHTLERRGHRVLYGRTVPGHGTADELVIGPGGVWLVHNEAWAPGTEISQHGGKLFVDGRTQSKLVAGLTARAEAAAAAISRVAEVPVPVTPVLAVHGGKLVRTPFAADGIVFAQPLRLIRWMHRNPVADRSPEEVEAITSAAVRALPIGGHHLTAAA</sequence>
<dbReference type="EMBL" id="FOVH01000002">
    <property type="protein sequence ID" value="SFN64401.1"/>
    <property type="molecule type" value="Genomic_DNA"/>
</dbReference>
<dbReference type="OrthoDB" id="4246706at2"/>
<reference evidence="3 4" key="1">
    <citation type="submission" date="2016-10" db="EMBL/GenBank/DDBJ databases">
        <authorList>
            <person name="de Groot N.N."/>
        </authorList>
    </citation>
    <scope>NUCLEOTIDE SEQUENCE [LARGE SCALE GENOMIC DNA]</scope>
    <source>
        <strain evidence="3 4">DSM 43067</strain>
    </source>
</reference>
<keyword evidence="1" id="KW-0812">Transmembrane</keyword>
<dbReference type="GeneID" id="99649548"/>
<evidence type="ECO:0000256" key="1">
    <source>
        <dbReference type="SAM" id="Phobius"/>
    </source>
</evidence>
<keyword evidence="4" id="KW-1185">Reference proteome</keyword>
<dbReference type="STRING" id="1993.SAMN04489713_102673"/>
<dbReference type="InParanoid" id="A0A1I5APL0"/>
<dbReference type="Pfam" id="PF08378">
    <property type="entry name" value="NERD"/>
    <property type="match status" value="1"/>
</dbReference>
<dbReference type="AlphaFoldDB" id="A0A1I5APL0"/>
<keyword evidence="1" id="KW-1133">Transmembrane helix</keyword>
<name>A0A1I5APL0_9ACTN</name>
<gene>
    <name evidence="3" type="ORF">SAMN04489713_102673</name>
</gene>
<dbReference type="RefSeq" id="WP_021600314.1">
    <property type="nucleotide sequence ID" value="NZ_CP083237.1"/>
</dbReference>
<dbReference type="eggNOG" id="ENOG5031H7G">
    <property type="taxonomic scope" value="Bacteria"/>
</dbReference>
<dbReference type="InterPro" id="IPR011528">
    <property type="entry name" value="NERD"/>
</dbReference>
<feature type="transmembrane region" description="Helical" evidence="1">
    <location>
        <begin position="39"/>
        <end position="66"/>
    </location>
</feature>
<proteinExistence type="predicted"/>
<keyword evidence="1" id="KW-0472">Membrane</keyword>
<accession>A0A1I5APL0</accession>
<evidence type="ECO:0000259" key="2">
    <source>
        <dbReference type="Pfam" id="PF08378"/>
    </source>
</evidence>
<organism evidence="3 4">
    <name type="scientific">Actinomadura madurae</name>
    <dbReference type="NCBI Taxonomy" id="1993"/>
    <lineage>
        <taxon>Bacteria</taxon>
        <taxon>Bacillati</taxon>
        <taxon>Actinomycetota</taxon>
        <taxon>Actinomycetes</taxon>
        <taxon>Streptosporangiales</taxon>
        <taxon>Thermomonosporaceae</taxon>
        <taxon>Actinomadura</taxon>
    </lineage>
</organism>
<evidence type="ECO:0000313" key="4">
    <source>
        <dbReference type="Proteomes" id="UP000183413"/>
    </source>
</evidence>
<evidence type="ECO:0000313" key="3">
    <source>
        <dbReference type="EMBL" id="SFN64401.1"/>
    </source>
</evidence>
<protein>
    <submittedName>
        <fullName evidence="3">Nuclease-related domain-containing protein</fullName>
    </submittedName>
</protein>